<dbReference type="AlphaFoldDB" id="A0A1D1VG03"/>
<organism evidence="1 2">
    <name type="scientific">Ramazzottius varieornatus</name>
    <name type="common">Water bear</name>
    <name type="synonym">Tardigrade</name>
    <dbReference type="NCBI Taxonomy" id="947166"/>
    <lineage>
        <taxon>Eukaryota</taxon>
        <taxon>Metazoa</taxon>
        <taxon>Ecdysozoa</taxon>
        <taxon>Tardigrada</taxon>
        <taxon>Eutardigrada</taxon>
        <taxon>Parachela</taxon>
        <taxon>Hypsibioidea</taxon>
        <taxon>Ramazzottiidae</taxon>
        <taxon>Ramazzottius</taxon>
    </lineage>
</organism>
<dbReference type="Proteomes" id="UP000186922">
    <property type="component" value="Unassembled WGS sequence"/>
</dbReference>
<evidence type="ECO:0000313" key="2">
    <source>
        <dbReference type="Proteomes" id="UP000186922"/>
    </source>
</evidence>
<keyword evidence="2" id="KW-1185">Reference proteome</keyword>
<evidence type="ECO:0000313" key="1">
    <source>
        <dbReference type="EMBL" id="GAU97408.1"/>
    </source>
</evidence>
<accession>A0A1D1VG03</accession>
<gene>
    <name evidence="1" type="primary">RvY_08714-1</name>
    <name evidence="1" type="synonym">RvY_08714.1</name>
    <name evidence="1" type="ORF">RvY_08714</name>
</gene>
<reference evidence="1 2" key="1">
    <citation type="journal article" date="2016" name="Nat. Commun.">
        <title>Extremotolerant tardigrade genome and improved radiotolerance of human cultured cells by tardigrade-unique protein.</title>
        <authorList>
            <person name="Hashimoto T."/>
            <person name="Horikawa D.D."/>
            <person name="Saito Y."/>
            <person name="Kuwahara H."/>
            <person name="Kozuka-Hata H."/>
            <person name="Shin-I T."/>
            <person name="Minakuchi Y."/>
            <person name="Ohishi K."/>
            <person name="Motoyama A."/>
            <person name="Aizu T."/>
            <person name="Enomoto A."/>
            <person name="Kondo K."/>
            <person name="Tanaka S."/>
            <person name="Hara Y."/>
            <person name="Koshikawa S."/>
            <person name="Sagara H."/>
            <person name="Miura T."/>
            <person name="Yokobori S."/>
            <person name="Miyagawa K."/>
            <person name="Suzuki Y."/>
            <person name="Kubo T."/>
            <person name="Oyama M."/>
            <person name="Kohara Y."/>
            <person name="Fujiyama A."/>
            <person name="Arakawa K."/>
            <person name="Katayama T."/>
            <person name="Toyoda A."/>
            <person name="Kunieda T."/>
        </authorList>
    </citation>
    <scope>NUCLEOTIDE SEQUENCE [LARGE SCALE GENOMIC DNA]</scope>
    <source>
        <strain evidence="1 2">YOKOZUNA-1</strain>
    </source>
</reference>
<proteinExistence type="predicted"/>
<name>A0A1D1VG03_RAMVA</name>
<dbReference type="EMBL" id="BDGG01000004">
    <property type="protein sequence ID" value="GAU97408.1"/>
    <property type="molecule type" value="Genomic_DNA"/>
</dbReference>
<comment type="caution">
    <text evidence="1">The sequence shown here is derived from an EMBL/GenBank/DDBJ whole genome shotgun (WGS) entry which is preliminary data.</text>
</comment>
<protein>
    <submittedName>
        <fullName evidence="1">Uncharacterized protein</fullName>
    </submittedName>
</protein>
<sequence length="63" mass="7349">MDGFRRAHHEWRRFPTTMVTRYEPGKKKMAVSLVIADHIDGPEQKSAGEWAKLLLRWAITVEV</sequence>